<evidence type="ECO:0000256" key="1">
    <source>
        <dbReference type="SAM" id="Phobius"/>
    </source>
</evidence>
<name>A0A8S1HJ70_9PELO</name>
<dbReference type="AlphaFoldDB" id="A0A8S1HJ70"/>
<protein>
    <submittedName>
        <fullName evidence="2">Uncharacterized protein</fullName>
    </submittedName>
</protein>
<feature type="transmembrane region" description="Helical" evidence="1">
    <location>
        <begin position="175"/>
        <end position="197"/>
    </location>
</feature>
<organism evidence="2 3">
    <name type="scientific">Caenorhabditis auriculariae</name>
    <dbReference type="NCBI Taxonomy" id="2777116"/>
    <lineage>
        <taxon>Eukaryota</taxon>
        <taxon>Metazoa</taxon>
        <taxon>Ecdysozoa</taxon>
        <taxon>Nematoda</taxon>
        <taxon>Chromadorea</taxon>
        <taxon>Rhabditida</taxon>
        <taxon>Rhabditina</taxon>
        <taxon>Rhabditomorpha</taxon>
        <taxon>Rhabditoidea</taxon>
        <taxon>Rhabditidae</taxon>
        <taxon>Peloderinae</taxon>
        <taxon>Caenorhabditis</taxon>
    </lineage>
</organism>
<gene>
    <name evidence="2" type="ORF">CAUJ_LOCUS11234</name>
</gene>
<dbReference type="EMBL" id="CAJGYM010000053">
    <property type="protein sequence ID" value="CAD6195315.1"/>
    <property type="molecule type" value="Genomic_DNA"/>
</dbReference>
<keyword evidence="1" id="KW-1133">Transmembrane helix</keyword>
<dbReference type="Proteomes" id="UP000835052">
    <property type="component" value="Unassembled WGS sequence"/>
</dbReference>
<keyword evidence="1" id="KW-0812">Transmembrane</keyword>
<comment type="caution">
    <text evidence="2">The sequence shown here is derived from an EMBL/GenBank/DDBJ whole genome shotgun (WGS) entry which is preliminary data.</text>
</comment>
<keyword evidence="3" id="KW-1185">Reference proteome</keyword>
<proteinExistence type="predicted"/>
<evidence type="ECO:0000313" key="2">
    <source>
        <dbReference type="EMBL" id="CAD6195315.1"/>
    </source>
</evidence>
<evidence type="ECO:0000313" key="3">
    <source>
        <dbReference type="Proteomes" id="UP000835052"/>
    </source>
</evidence>
<keyword evidence="1" id="KW-0472">Membrane</keyword>
<reference evidence="2" key="1">
    <citation type="submission" date="2020-10" db="EMBL/GenBank/DDBJ databases">
        <authorList>
            <person name="Kikuchi T."/>
        </authorList>
    </citation>
    <scope>NUCLEOTIDE SEQUENCE</scope>
    <source>
        <strain evidence="2">NKZ352</strain>
    </source>
</reference>
<accession>A0A8S1HJ70</accession>
<sequence>MDSIRLFLRSKSAKITLLLTSEGFISEFANEAMRISRAAVILLFVSLRFQATFAKEIAAPNANITTAKVINTTSTTTKATTTFTTTKATTTSTTTETTTTSGTTKVTMTSTTTKTATTTPTIHSPTSSAAFAKTSVPFGTTTEKEQGTLARNSKNKWIETTPEIDILRAKKFNKYLIILSGLIVFFASVHLLAFFWLKRLVLDI</sequence>